<feature type="region of interest" description="Disordered" evidence="1">
    <location>
        <begin position="924"/>
        <end position="967"/>
    </location>
</feature>
<feature type="compositionally biased region" description="Low complexity" evidence="1">
    <location>
        <begin position="170"/>
        <end position="209"/>
    </location>
</feature>
<feature type="region of interest" description="Disordered" evidence="1">
    <location>
        <begin position="1234"/>
        <end position="1253"/>
    </location>
</feature>
<feature type="region of interest" description="Disordered" evidence="1">
    <location>
        <begin position="1007"/>
        <end position="1059"/>
    </location>
</feature>
<feature type="compositionally biased region" description="Polar residues" evidence="1">
    <location>
        <begin position="835"/>
        <end position="844"/>
    </location>
</feature>
<evidence type="ECO:0000313" key="3">
    <source>
        <dbReference type="Proteomes" id="UP001652661"/>
    </source>
</evidence>
<feature type="chain" id="PRO_5028304203" evidence="2">
    <location>
        <begin position="16"/>
        <end position="1720"/>
    </location>
</feature>
<feature type="compositionally biased region" description="Low complexity" evidence="1">
    <location>
        <begin position="1234"/>
        <end position="1251"/>
    </location>
</feature>
<dbReference type="GeneID" id="108083669"/>
<protein>
    <submittedName>
        <fullName evidence="4">Uncharacterized protein isoform X3</fullName>
    </submittedName>
</protein>
<organism evidence="3 4">
    <name type="scientific">Drosophila kikkawai</name>
    <name type="common">Fruit fly</name>
    <dbReference type="NCBI Taxonomy" id="30033"/>
    <lineage>
        <taxon>Eukaryota</taxon>
        <taxon>Metazoa</taxon>
        <taxon>Ecdysozoa</taxon>
        <taxon>Arthropoda</taxon>
        <taxon>Hexapoda</taxon>
        <taxon>Insecta</taxon>
        <taxon>Pterygota</taxon>
        <taxon>Neoptera</taxon>
        <taxon>Endopterygota</taxon>
        <taxon>Diptera</taxon>
        <taxon>Brachycera</taxon>
        <taxon>Muscomorpha</taxon>
        <taxon>Ephydroidea</taxon>
        <taxon>Drosophilidae</taxon>
        <taxon>Drosophila</taxon>
        <taxon>Sophophora</taxon>
    </lineage>
</organism>
<keyword evidence="2" id="KW-0732">Signal</keyword>
<feature type="compositionally biased region" description="Polar residues" evidence="1">
    <location>
        <begin position="1612"/>
        <end position="1629"/>
    </location>
</feature>
<evidence type="ECO:0000256" key="1">
    <source>
        <dbReference type="SAM" id="MobiDB-lite"/>
    </source>
</evidence>
<feature type="compositionally biased region" description="Polar residues" evidence="1">
    <location>
        <begin position="1692"/>
        <end position="1720"/>
    </location>
</feature>
<feature type="signal peptide" evidence="2">
    <location>
        <begin position="1"/>
        <end position="15"/>
    </location>
</feature>
<feature type="region of interest" description="Disordered" evidence="1">
    <location>
        <begin position="1379"/>
        <end position="1446"/>
    </location>
</feature>
<feature type="compositionally biased region" description="Low complexity" evidence="1">
    <location>
        <begin position="1007"/>
        <end position="1021"/>
    </location>
</feature>
<evidence type="ECO:0000256" key="2">
    <source>
        <dbReference type="SAM" id="SignalP"/>
    </source>
</evidence>
<feature type="compositionally biased region" description="Low complexity" evidence="1">
    <location>
        <begin position="1336"/>
        <end position="1352"/>
    </location>
</feature>
<feature type="region of interest" description="Disordered" evidence="1">
    <location>
        <begin position="835"/>
        <end position="871"/>
    </location>
</feature>
<feature type="compositionally biased region" description="Basic residues" evidence="1">
    <location>
        <begin position="1402"/>
        <end position="1415"/>
    </location>
</feature>
<evidence type="ECO:0000313" key="4">
    <source>
        <dbReference type="RefSeq" id="XP_017035034.1"/>
    </source>
</evidence>
<name>A0A6P4JK58_DROKI</name>
<feature type="region of interest" description="Disordered" evidence="1">
    <location>
        <begin position="296"/>
        <end position="341"/>
    </location>
</feature>
<dbReference type="OrthoDB" id="9884296at2759"/>
<feature type="compositionally biased region" description="Low complexity" evidence="1">
    <location>
        <begin position="1673"/>
        <end position="1691"/>
    </location>
</feature>
<gene>
    <name evidence="4" type="primary">LOC108083669</name>
</gene>
<feature type="region of interest" description="Disordered" evidence="1">
    <location>
        <begin position="170"/>
        <end position="260"/>
    </location>
</feature>
<feature type="compositionally biased region" description="Basic residues" evidence="1">
    <location>
        <begin position="932"/>
        <end position="945"/>
    </location>
</feature>
<proteinExistence type="predicted"/>
<feature type="compositionally biased region" description="Polar residues" evidence="1">
    <location>
        <begin position="478"/>
        <end position="499"/>
    </location>
</feature>
<feature type="region of interest" description="Disordered" evidence="1">
    <location>
        <begin position="474"/>
        <end position="500"/>
    </location>
</feature>
<accession>A0A6P4JK58</accession>
<feature type="compositionally biased region" description="Polar residues" evidence="1">
    <location>
        <begin position="1645"/>
        <end position="1663"/>
    </location>
</feature>
<dbReference type="PANTHER" id="PTHR36911:SF1">
    <property type="entry name" value="LIM ZINC-BINDING DOMAIN-CONTAINING PROTEIN"/>
    <property type="match status" value="1"/>
</dbReference>
<feature type="region of interest" description="Disordered" evidence="1">
    <location>
        <begin position="1605"/>
        <end position="1720"/>
    </location>
</feature>
<dbReference type="PANTHER" id="PTHR36911">
    <property type="entry name" value="LIM ZINC-BINDING DOMAIN-CONTAINING PROTEIN-RELATED"/>
    <property type="match status" value="1"/>
</dbReference>
<feature type="compositionally biased region" description="Polar residues" evidence="1">
    <location>
        <begin position="861"/>
        <end position="871"/>
    </location>
</feature>
<dbReference type="RefSeq" id="XP_017035034.1">
    <property type="nucleotide sequence ID" value="XM_017179545.3"/>
</dbReference>
<feature type="compositionally biased region" description="Polar residues" evidence="1">
    <location>
        <begin position="946"/>
        <end position="956"/>
    </location>
</feature>
<sequence length="1720" mass="190138">MLLLLLAFIMRFVDISKRCAACSRAGIDCPHNGGSGHNANSNTACWQHVATAATSNSSSTSSGCDSNSSSKENYYVPQHHLQKQQHRQRNGNITVTPQQLEQIRFYQRMQQQQLQQQLMLRRRLQQQLREQCVPSATSKTTTTSAGLTCNQQYLRQQRLLQQQQHQRYVDHNSNNDNDYLNNNNNLNNLNNNLNNNNWSHNINQQNNGNFVGQGPKLRRGMTEFSTNNDHSKPHFTASQQKPLQNSPIHQQSFALSNPSSHPHLLQRLAQQQHHHNHQHNPQQRPHQFQQTLPFSQLQHNNGNNTASHILSGSGSLPHTPLSYRNPLNSPSNGPFGNTAQTTTTTIGKRYQQQQLTDRLLQQQHLQQCQQQQLQSLGSDAEEESIGEELSEESLKQNVAIVLSNLDRYNNALRSIILNEQVSSLISPSSQSGSLFLGEDTGSLLYCDNNSNEEDPVGNRKLQGNNNFVLGKMAATPESDYNSNATTPGGRSSSEQQQQLGVGDARMLCGGGGMRETTNGGGGGNGGGVNNLNCSLASSHDFTHDNSDYQWFLDYGYRDGCGGMQRSVLSSLSASYNAMGDLIYYEDLAKNLDANLAEVDMESFRAEDIHSLLSQLPAYCKSLGGANSRLQQSLLLQQQQQQQQQQHQLQQQQLLHHSNMMPHNMSQTSTTSTNELIDNSFCKSELLFSPVRESHISVDSLDMDAYPDDGEIILTCNKDNYTIAFEGSVLYSDDSFYAEPSDIAARNKQNCINLHSNLDDIVKRNKALEVSMSRSAQAFQPLCPMSPKGQAAIAAAAKLQRRSLFLVSPARRYPSGNNNTETITITRHLPQCSVRKSNSLPNLQSEEPMAGSCLKEQHQQPEESGQQAAPLNVSQAISTSTMESCKSRSRNLLPMCQMPISISVSVSERLQHQADQQITPIQQITPTSQHQQSQHHSHHHRHKHRCSCSQESQNLHISGSASSGNSSNPPAFNLVKLFIKQKSTNSSGGQEDLVAQASAHTCMDVSSGCWPSSDAASSSSGSLEQRLRKKSMNDSGKGSAVSRHDEEENYPEQETPRRQLRNRLEAVFYDDVATSSSTGSLTATNSPAHRRRSMPLRNPQLYQLAAQVSTGSQMSSEASSEQLTQVPRRADAGCGPSTRPLSCASSSEMITRSMQTSCGSLSTTRSSLSERYRCVPPSFLEKLNNLGEERQAPIYVIYPNYALPDLGFVKTNASTDVIFSPFNYKMTLDGAAGSAGSSGSLKKQQRSSSQSASEDEILKTLDYKHVSDWQSLATLLPTEYRRRLQHIPEVKHLVRQLDAELSQRPLFCMSPPIRRNRSHICDCAKYFQGQTQMDEASSSGSSQQPSSGYRGSSTLLTDSELDTDPLKQMYVYQYDQQRMDSGVETSPGSQPTQTPPQPMPRSILRKAHSAQARSKRNSMIEAQQTQKLTKLEKRRSLQEPPHNYALGSNDELADVFEEEEHLPQAQPVKQRLSRKDLDARARAENFLASLPRSELKHYAEIAAILESSGEQVTYDAAALKKEVSRVLSQQKKVSFNDEGVAAGLQPQHAQRFATPPNSPNISVAALQRRETLDVMEQRKIESNRFKRLQIQWELMSKDSSMLKELASEAATKSGGSTPTSANSTGSNSAPRSRIPRPVSYPAGRLTSAQEAASGAKVSTRSPSRMVQPKRYSLAGATTPTSSATPASGRARTPTNRVAVTAPNTPKRQGVAQSPRPTSRVR</sequence>
<feature type="compositionally biased region" description="Polar residues" evidence="1">
    <location>
        <begin position="236"/>
        <end position="260"/>
    </location>
</feature>
<feature type="compositionally biased region" description="Low complexity" evidence="1">
    <location>
        <begin position="957"/>
        <end position="967"/>
    </location>
</feature>
<keyword evidence="3" id="KW-1185">Reference proteome</keyword>
<feature type="region of interest" description="Disordered" evidence="1">
    <location>
        <begin position="1333"/>
        <end position="1359"/>
    </location>
</feature>
<feature type="compositionally biased region" description="Polar residues" evidence="1">
    <location>
        <begin position="296"/>
        <end position="316"/>
    </location>
</feature>
<feature type="compositionally biased region" description="Polar residues" evidence="1">
    <location>
        <begin position="325"/>
        <end position="340"/>
    </location>
</feature>
<dbReference type="Proteomes" id="UP001652661">
    <property type="component" value="Chromosome 3R"/>
</dbReference>
<dbReference type="GO" id="GO:0016301">
    <property type="term" value="F:kinase activity"/>
    <property type="evidence" value="ECO:0007669"/>
    <property type="project" value="UniProtKB-KW"/>
</dbReference>
<reference evidence="4" key="1">
    <citation type="submission" date="2025-08" db="UniProtKB">
        <authorList>
            <consortium name="RefSeq"/>
        </authorList>
    </citation>
    <scope>IDENTIFICATION</scope>
    <source>
        <strain evidence="4">14028-0561.14</strain>
        <tissue evidence="4">Whole fly</tissue>
    </source>
</reference>